<dbReference type="Pfam" id="PF01244">
    <property type="entry name" value="Peptidase_M19"/>
    <property type="match status" value="1"/>
</dbReference>
<dbReference type="Gene3D" id="3.20.20.140">
    <property type="entry name" value="Metal-dependent hydrolases"/>
    <property type="match status" value="1"/>
</dbReference>
<dbReference type="PANTHER" id="PTHR10443:SF12">
    <property type="entry name" value="DIPEPTIDASE"/>
    <property type="match status" value="1"/>
</dbReference>
<reference evidence="1 2" key="1">
    <citation type="submission" date="2016-10" db="EMBL/GenBank/DDBJ databases">
        <authorList>
            <person name="de Groot N.N."/>
        </authorList>
    </citation>
    <scope>NUCLEOTIDE SEQUENCE [LARGE SCALE GENOMIC DNA]</scope>
    <source>
        <strain evidence="1 2">DSM 44993</strain>
    </source>
</reference>
<name>A0A1H8XLW1_9PSEU</name>
<dbReference type="GO" id="GO:0070573">
    <property type="term" value="F:metallodipeptidase activity"/>
    <property type="evidence" value="ECO:0007669"/>
    <property type="project" value="InterPro"/>
</dbReference>
<accession>A0A1H8XLW1</accession>
<proteinExistence type="predicted"/>
<evidence type="ECO:0000313" key="1">
    <source>
        <dbReference type="EMBL" id="SEP40791.1"/>
    </source>
</evidence>
<keyword evidence="2" id="KW-1185">Reference proteome</keyword>
<gene>
    <name evidence="1" type="ORF">SAMN04489732_10847</name>
</gene>
<dbReference type="PANTHER" id="PTHR10443">
    <property type="entry name" value="MICROSOMAL DIPEPTIDASE"/>
    <property type="match status" value="1"/>
</dbReference>
<dbReference type="AlphaFoldDB" id="A0A1H8XLW1"/>
<evidence type="ECO:0000313" key="2">
    <source>
        <dbReference type="Proteomes" id="UP000198582"/>
    </source>
</evidence>
<dbReference type="STRING" id="394193.SAMN04489732_10847"/>
<dbReference type="SUPFAM" id="SSF51556">
    <property type="entry name" value="Metallo-dependent hydrolases"/>
    <property type="match status" value="1"/>
</dbReference>
<protein>
    <submittedName>
        <fullName evidence="1">Membrane dipeptidase</fullName>
    </submittedName>
</protein>
<dbReference type="EMBL" id="FOEF01000008">
    <property type="protein sequence ID" value="SEP40791.1"/>
    <property type="molecule type" value="Genomic_DNA"/>
</dbReference>
<dbReference type="GO" id="GO:0006508">
    <property type="term" value="P:proteolysis"/>
    <property type="evidence" value="ECO:0007669"/>
    <property type="project" value="InterPro"/>
</dbReference>
<organism evidence="1 2">
    <name type="scientific">Amycolatopsis saalfeldensis</name>
    <dbReference type="NCBI Taxonomy" id="394193"/>
    <lineage>
        <taxon>Bacteria</taxon>
        <taxon>Bacillati</taxon>
        <taxon>Actinomycetota</taxon>
        <taxon>Actinomycetes</taxon>
        <taxon>Pseudonocardiales</taxon>
        <taxon>Pseudonocardiaceae</taxon>
        <taxon>Amycolatopsis</taxon>
    </lineage>
</organism>
<dbReference type="Proteomes" id="UP000198582">
    <property type="component" value="Unassembled WGS sequence"/>
</dbReference>
<sequence>MRQVSNRDHLRRNSLRIRTGVVVNTLAGMTLHQDAVVVDCHNDLILLVDHFDQRDQPGHFRDFWLPELRAGGVDVQILPICLEQAFQSEGGLRRTLLLVERIHRLAAEHSDDVAVCLTGAEIDAAVSAGKIALVIALEGAHGVGQDVALVRTFHRVGVRVVSMAHFGRTFLADGSGLDSTSRGRLTPQGIEALREMEALGIVFDISHLGLGGVEDVLELATRPFLATHSACLGITDIHRNLHDDHIKQIARLGGVIGVAAAIPFFIDPRHPTADRVVDHIERIVELAGIDHVGLGPDFIDDYYQQVFGGLILPPGFEATTAHAEVARPSDLPKITEALVRRGFAESDIRKILGGNVLRVLREVMTSGAWHG</sequence>
<dbReference type="InterPro" id="IPR032466">
    <property type="entry name" value="Metal_Hydrolase"/>
</dbReference>
<dbReference type="PROSITE" id="PS51365">
    <property type="entry name" value="RENAL_DIPEPTIDASE_2"/>
    <property type="match status" value="1"/>
</dbReference>
<dbReference type="InterPro" id="IPR008257">
    <property type="entry name" value="Pept_M19"/>
</dbReference>